<proteinExistence type="predicted"/>
<dbReference type="Proteomes" id="UP000034837">
    <property type="component" value="Unassembled WGS sequence"/>
</dbReference>
<protein>
    <submittedName>
        <fullName evidence="1">Uncharacterized protein</fullName>
    </submittedName>
</protein>
<sequence>MPKYNFRALEGASDQEIEILLGVMDGILSAGEDNSMKIFARECFRLGLDDLEEKIKAMEFLLPFLLTKENRSLFLIAEEILKIRLLTRYGDIREIPHHDILRQIQQAALTTKS</sequence>
<accession>A0A0G1A9C3</accession>
<gene>
    <name evidence="1" type="ORF">UV20_C0001G0257</name>
</gene>
<evidence type="ECO:0000313" key="1">
    <source>
        <dbReference type="EMBL" id="KKS57617.1"/>
    </source>
</evidence>
<organism evidence="1 2">
    <name type="scientific">Candidatus Magasanikbacteria bacterium GW2011_GWA2_42_32</name>
    <dbReference type="NCBI Taxonomy" id="1619039"/>
    <lineage>
        <taxon>Bacteria</taxon>
        <taxon>Candidatus Magasanikiibacteriota</taxon>
    </lineage>
</organism>
<reference evidence="1 2" key="1">
    <citation type="journal article" date="2015" name="Nature">
        <title>rRNA introns, odd ribosomes, and small enigmatic genomes across a large radiation of phyla.</title>
        <authorList>
            <person name="Brown C.T."/>
            <person name="Hug L.A."/>
            <person name="Thomas B.C."/>
            <person name="Sharon I."/>
            <person name="Castelle C.J."/>
            <person name="Singh A."/>
            <person name="Wilkins M.J."/>
            <person name="Williams K.H."/>
            <person name="Banfield J.F."/>
        </authorList>
    </citation>
    <scope>NUCLEOTIDE SEQUENCE [LARGE SCALE GENOMIC DNA]</scope>
</reference>
<comment type="caution">
    <text evidence="1">The sequence shown here is derived from an EMBL/GenBank/DDBJ whole genome shotgun (WGS) entry which is preliminary data.</text>
</comment>
<dbReference type="EMBL" id="LCDO01000001">
    <property type="protein sequence ID" value="KKS57617.1"/>
    <property type="molecule type" value="Genomic_DNA"/>
</dbReference>
<name>A0A0G1A9C3_9BACT</name>
<dbReference type="AlphaFoldDB" id="A0A0G1A9C3"/>
<evidence type="ECO:0000313" key="2">
    <source>
        <dbReference type="Proteomes" id="UP000034837"/>
    </source>
</evidence>